<protein>
    <submittedName>
        <fullName evidence="2">Uncharacterized protein</fullName>
    </submittedName>
</protein>
<evidence type="ECO:0000313" key="4">
    <source>
        <dbReference type="Proteomes" id="UP001190700"/>
    </source>
</evidence>
<sequence length="72" mass="7751">MLSPCNGVRSAWFVAVKENSFFKGQASFLALHRCGVASSRDARIHPVDCHQFSQPASELRPPIGSRATAPPG</sequence>
<evidence type="ECO:0000313" key="2">
    <source>
        <dbReference type="EMBL" id="KAK3257461.1"/>
    </source>
</evidence>
<name>A0AAE0KQW0_9CHLO</name>
<reference evidence="2" key="2">
    <citation type="submission" date="2023-06" db="EMBL/GenBank/DDBJ databases">
        <title>Long-read-based genome assembly of the green algal bacterivore Cymbomonas tetramitiformis.</title>
        <authorList>
            <person name="Gyaltshen Y."/>
            <person name="Rozenberg A."/>
            <person name="Paasch A."/>
            <person name="Burns J.A."/>
            <person name="Warring S."/>
            <person name="Larson R."/>
            <person name="Maurer-Alcala X."/>
            <person name="Dacks J."/>
            <person name="Kim E."/>
        </authorList>
    </citation>
    <scope>NUCLEOTIDE SEQUENCE</scope>
    <source>
        <strain evidence="2">PLY_AMNH</strain>
    </source>
</reference>
<gene>
    <name evidence="3" type="ORF">CYMTET_31441</name>
    <name evidence="2" type="ORF">CYMTET_33446</name>
</gene>
<evidence type="ECO:0000313" key="3">
    <source>
        <dbReference type="EMBL" id="KAK3259560.1"/>
    </source>
</evidence>
<accession>A0AAE0KQW0</accession>
<feature type="region of interest" description="Disordered" evidence="1">
    <location>
        <begin position="53"/>
        <end position="72"/>
    </location>
</feature>
<keyword evidence="4" id="KW-1185">Reference proteome</keyword>
<reference evidence="2 4" key="1">
    <citation type="journal article" date="2015" name="Genome Biol. Evol.">
        <title>Comparative Genomics of a Bacterivorous Green Alga Reveals Evolutionary Causalities and Consequences of Phago-Mixotrophic Mode of Nutrition.</title>
        <authorList>
            <person name="Burns J.A."/>
            <person name="Paasch A."/>
            <person name="Narechania A."/>
            <person name="Kim E."/>
        </authorList>
    </citation>
    <scope>NUCLEOTIDE SEQUENCE [LARGE SCALE GENOMIC DNA]</scope>
    <source>
        <strain evidence="2">PLY_AMNH</strain>
    </source>
</reference>
<dbReference type="Proteomes" id="UP001190700">
    <property type="component" value="Unassembled WGS sequence"/>
</dbReference>
<proteinExistence type="predicted"/>
<dbReference type="AlphaFoldDB" id="A0AAE0KQW0"/>
<dbReference type="EMBL" id="LGRX02020470">
    <property type="protein sequence ID" value="KAK3257461.1"/>
    <property type="molecule type" value="Genomic_DNA"/>
</dbReference>
<dbReference type="EMBL" id="LGRX02018643">
    <property type="protein sequence ID" value="KAK3259560.1"/>
    <property type="molecule type" value="Genomic_DNA"/>
</dbReference>
<evidence type="ECO:0000256" key="1">
    <source>
        <dbReference type="SAM" id="MobiDB-lite"/>
    </source>
</evidence>
<comment type="caution">
    <text evidence="2">The sequence shown here is derived from an EMBL/GenBank/DDBJ whole genome shotgun (WGS) entry which is preliminary data.</text>
</comment>
<organism evidence="2 4">
    <name type="scientific">Cymbomonas tetramitiformis</name>
    <dbReference type="NCBI Taxonomy" id="36881"/>
    <lineage>
        <taxon>Eukaryota</taxon>
        <taxon>Viridiplantae</taxon>
        <taxon>Chlorophyta</taxon>
        <taxon>Pyramimonadophyceae</taxon>
        <taxon>Pyramimonadales</taxon>
        <taxon>Pyramimonadaceae</taxon>
        <taxon>Cymbomonas</taxon>
    </lineage>
</organism>